<accession>A0A3A8AVY0</accession>
<organism evidence="1 2">
    <name type="scientific">Roseovarius spongiae</name>
    <dbReference type="NCBI Taxonomy" id="2320272"/>
    <lineage>
        <taxon>Bacteria</taxon>
        <taxon>Pseudomonadati</taxon>
        <taxon>Pseudomonadota</taxon>
        <taxon>Alphaproteobacteria</taxon>
        <taxon>Rhodobacterales</taxon>
        <taxon>Roseobacteraceae</taxon>
        <taxon>Roseovarius</taxon>
    </lineage>
</organism>
<proteinExistence type="predicted"/>
<comment type="caution">
    <text evidence="1">The sequence shown here is derived from an EMBL/GenBank/DDBJ whole genome shotgun (WGS) entry which is preliminary data.</text>
</comment>
<evidence type="ECO:0000313" key="2">
    <source>
        <dbReference type="Proteomes" id="UP000281128"/>
    </source>
</evidence>
<dbReference type="AlphaFoldDB" id="A0A3A8AVY0"/>
<evidence type="ECO:0000313" key="1">
    <source>
        <dbReference type="EMBL" id="RKF15227.1"/>
    </source>
</evidence>
<keyword evidence="2" id="KW-1185">Reference proteome</keyword>
<protein>
    <submittedName>
        <fullName evidence="1">Uncharacterized protein</fullName>
    </submittedName>
</protein>
<reference evidence="1 2" key="1">
    <citation type="submission" date="2018-09" db="EMBL/GenBank/DDBJ databases">
        <title>Roseovarius spongiae sp. nov., isolated from a marine sponge.</title>
        <authorList>
            <person name="Zhuang L."/>
            <person name="Luo L."/>
        </authorList>
    </citation>
    <scope>NUCLEOTIDE SEQUENCE [LARGE SCALE GENOMIC DNA]</scope>
    <source>
        <strain evidence="1 2">HN-E21</strain>
    </source>
</reference>
<dbReference type="EMBL" id="RAPE01000002">
    <property type="protein sequence ID" value="RKF15227.1"/>
    <property type="molecule type" value="Genomic_DNA"/>
</dbReference>
<dbReference type="Proteomes" id="UP000281128">
    <property type="component" value="Unassembled WGS sequence"/>
</dbReference>
<gene>
    <name evidence="1" type="ORF">D6850_10350</name>
</gene>
<name>A0A3A8AVY0_9RHOB</name>
<sequence length="221" mass="23787">MHTTIRKHYNLRMLWTVLTGDIVNSSDLPRRTLDAMIESLADLVRTTSGWPDTTGRDTLAGFARRGGDGWQIAARDLKNPLRLALCAQSRIRALLDEGATRIAIATDAGTAPDSFPDDLNAAHGPAFTKSGQLLETLDGRRLMAHADGHALDALLCLADHVSQGWTQAQARALSHKLSPERPPNRVIGQRLKISRQAVDQALAGAGYAAISDALATLEDAP</sequence>